<organism evidence="1 2">
    <name type="scientific">Pseudovibrio axinellae</name>
    <dbReference type="NCBI Taxonomy" id="989403"/>
    <lineage>
        <taxon>Bacteria</taxon>
        <taxon>Pseudomonadati</taxon>
        <taxon>Pseudomonadota</taxon>
        <taxon>Alphaproteobacteria</taxon>
        <taxon>Hyphomicrobiales</taxon>
        <taxon>Stappiaceae</taxon>
        <taxon>Pseudovibrio</taxon>
    </lineage>
</organism>
<evidence type="ECO:0000313" key="1">
    <source>
        <dbReference type="EMBL" id="KZL17026.1"/>
    </source>
</evidence>
<evidence type="ECO:0000313" key="2">
    <source>
        <dbReference type="Proteomes" id="UP000076577"/>
    </source>
</evidence>
<reference evidence="1 2" key="1">
    <citation type="journal article" date="2016" name="Front. Microbiol.">
        <title>Comparative Genomic Analysis Reveals a Diverse Repertoire of Genes Involved in Prokaryote-Eukaryote Interactions within the Pseudovibrio Genus.</title>
        <authorList>
            <person name="Romano S."/>
            <person name="Fernandez-Guerra A."/>
            <person name="Reen F.J."/>
            <person name="Glockner F.O."/>
            <person name="Crowley S.P."/>
            <person name="O'Sullivan O."/>
            <person name="Cotter P.D."/>
            <person name="Adams C."/>
            <person name="Dobson A.D."/>
            <person name="O'Gara F."/>
        </authorList>
    </citation>
    <scope>NUCLEOTIDE SEQUENCE [LARGE SCALE GENOMIC DNA]</scope>
    <source>
        <strain evidence="1 2">Ad2</strain>
    </source>
</reference>
<dbReference type="AlphaFoldDB" id="A0A165WY21"/>
<dbReference type="Proteomes" id="UP000076577">
    <property type="component" value="Unassembled WGS sequence"/>
</dbReference>
<sequence length="37" mass="4057">MAYPEAKCFWGFAGYGKSAVTNATKLMPGIVRRLLAH</sequence>
<gene>
    <name evidence="1" type="ORF">PsAD2_03229</name>
</gene>
<name>A0A165WY21_9HYPH</name>
<protein>
    <submittedName>
        <fullName evidence="1">Uncharacterized protein</fullName>
    </submittedName>
</protein>
<proteinExistence type="predicted"/>
<keyword evidence="2" id="KW-1185">Reference proteome</keyword>
<dbReference type="PATRIC" id="fig|989403.3.peg.3464"/>
<dbReference type="EMBL" id="LMCB01000040">
    <property type="protein sequence ID" value="KZL17026.1"/>
    <property type="molecule type" value="Genomic_DNA"/>
</dbReference>
<accession>A0A165WY21</accession>
<dbReference type="STRING" id="989403.SAMN05421798_10234"/>
<comment type="caution">
    <text evidence="1">The sequence shown here is derived from an EMBL/GenBank/DDBJ whole genome shotgun (WGS) entry which is preliminary data.</text>
</comment>